<evidence type="ECO:0000256" key="1">
    <source>
        <dbReference type="PROSITE-ProRule" id="PRU00047"/>
    </source>
</evidence>
<reference evidence="4" key="1">
    <citation type="submission" date="2021-02" db="EMBL/GenBank/DDBJ databases">
        <authorList>
            <person name="Nowell W R."/>
        </authorList>
    </citation>
    <scope>NUCLEOTIDE SEQUENCE</scope>
</reference>
<dbReference type="InterPro" id="IPR001878">
    <property type="entry name" value="Znf_CCHC"/>
</dbReference>
<feature type="region of interest" description="Disordered" evidence="2">
    <location>
        <begin position="352"/>
        <end position="374"/>
    </location>
</feature>
<keyword evidence="1" id="KW-0863">Zinc-finger</keyword>
<feature type="compositionally biased region" description="Low complexity" evidence="2">
    <location>
        <begin position="82"/>
        <end position="92"/>
    </location>
</feature>
<dbReference type="EMBL" id="CAJNOV010011094">
    <property type="protein sequence ID" value="CAF1436307.1"/>
    <property type="molecule type" value="Genomic_DNA"/>
</dbReference>
<sequence length="374" mass="42952">MTDKKIPLDDALKQITDTLSNHAVAIKQLQENFQPQINTLRDEMTRQFSQFTTNFQELTASLSDLKQLFPPRPTIPPPPPSTTSTPKSTSFSVHSPPSPGTHLPLLIKDTSTPFNTAPTTAIIVPPVSSFPTFSGKPTERPRQFLLQVVEYANTVHHWSNGTLLRGISQFLKDAALEWYCQLTITNSAPTIWSDFVTKFLAQFHSPLRIAQQEIEWKECIQNDTETINEFLVRLRSLWLEQKPHETEPDFIKHLFCKMRPDMLMLMNNYRSSSLEEIIREAQKVEEILYRRQKEQRARTLLKSKTTNAISPIPSLFAQPSRTTSSNRSHLAKTSPTCWRCYEIGHYATQCPLNETKTNQSPMEYQRLPPRSKNQ</sequence>
<accession>A0A815NDR9</accession>
<dbReference type="PROSITE" id="PS50158">
    <property type="entry name" value="ZF_CCHC"/>
    <property type="match status" value="1"/>
</dbReference>
<dbReference type="SMART" id="SM00343">
    <property type="entry name" value="ZnF_C2HC"/>
    <property type="match status" value="1"/>
</dbReference>
<dbReference type="PANTHER" id="PTHR33223:SF6">
    <property type="entry name" value="CCHC-TYPE DOMAIN-CONTAINING PROTEIN"/>
    <property type="match status" value="1"/>
</dbReference>
<dbReference type="Proteomes" id="UP000663855">
    <property type="component" value="Unassembled WGS sequence"/>
</dbReference>
<dbReference type="Pfam" id="PF03732">
    <property type="entry name" value="Retrotrans_gag"/>
    <property type="match status" value="1"/>
</dbReference>
<dbReference type="SUPFAM" id="SSF57756">
    <property type="entry name" value="Retrovirus zinc finger-like domains"/>
    <property type="match status" value="1"/>
</dbReference>
<dbReference type="InterPro" id="IPR036875">
    <property type="entry name" value="Znf_CCHC_sf"/>
</dbReference>
<keyword evidence="1" id="KW-0862">Zinc</keyword>
<evidence type="ECO:0000256" key="2">
    <source>
        <dbReference type="SAM" id="MobiDB-lite"/>
    </source>
</evidence>
<organism evidence="4 5">
    <name type="scientific">Rotaria magnacalcarata</name>
    <dbReference type="NCBI Taxonomy" id="392030"/>
    <lineage>
        <taxon>Eukaryota</taxon>
        <taxon>Metazoa</taxon>
        <taxon>Spiralia</taxon>
        <taxon>Gnathifera</taxon>
        <taxon>Rotifera</taxon>
        <taxon>Eurotatoria</taxon>
        <taxon>Bdelloidea</taxon>
        <taxon>Philodinida</taxon>
        <taxon>Philodinidae</taxon>
        <taxon>Rotaria</taxon>
    </lineage>
</organism>
<feature type="compositionally biased region" description="Pro residues" evidence="2">
    <location>
        <begin position="70"/>
        <end position="81"/>
    </location>
</feature>
<evidence type="ECO:0000313" key="4">
    <source>
        <dbReference type="EMBL" id="CAF1436307.1"/>
    </source>
</evidence>
<protein>
    <recommendedName>
        <fullName evidence="3">CCHC-type domain-containing protein</fullName>
    </recommendedName>
</protein>
<feature type="region of interest" description="Disordered" evidence="2">
    <location>
        <begin position="67"/>
        <end position="97"/>
    </location>
</feature>
<proteinExistence type="predicted"/>
<feature type="domain" description="CCHC-type" evidence="3">
    <location>
        <begin position="337"/>
        <end position="351"/>
    </location>
</feature>
<dbReference type="InterPro" id="IPR005162">
    <property type="entry name" value="Retrotrans_gag_dom"/>
</dbReference>
<dbReference type="PANTHER" id="PTHR33223">
    <property type="entry name" value="CCHC-TYPE DOMAIN-CONTAINING PROTEIN"/>
    <property type="match status" value="1"/>
</dbReference>
<keyword evidence="1" id="KW-0479">Metal-binding</keyword>
<evidence type="ECO:0000313" key="5">
    <source>
        <dbReference type="Proteomes" id="UP000663855"/>
    </source>
</evidence>
<dbReference type="AlphaFoldDB" id="A0A815NDR9"/>
<gene>
    <name evidence="4" type="ORF">CJN711_LOCUS23829</name>
</gene>
<comment type="caution">
    <text evidence="4">The sequence shown here is derived from an EMBL/GenBank/DDBJ whole genome shotgun (WGS) entry which is preliminary data.</text>
</comment>
<feature type="compositionally biased region" description="Polar residues" evidence="2">
    <location>
        <begin position="352"/>
        <end position="362"/>
    </location>
</feature>
<dbReference type="GO" id="GO:0003676">
    <property type="term" value="F:nucleic acid binding"/>
    <property type="evidence" value="ECO:0007669"/>
    <property type="project" value="InterPro"/>
</dbReference>
<name>A0A815NDR9_9BILA</name>
<evidence type="ECO:0000259" key="3">
    <source>
        <dbReference type="PROSITE" id="PS50158"/>
    </source>
</evidence>
<dbReference type="GO" id="GO:0008270">
    <property type="term" value="F:zinc ion binding"/>
    <property type="evidence" value="ECO:0007669"/>
    <property type="project" value="UniProtKB-KW"/>
</dbReference>